<keyword evidence="5" id="KW-0548">Nucleotidyltransferase</keyword>
<dbReference type="GO" id="GO:0033499">
    <property type="term" value="P:galactose catabolic process via UDP-galactose, Leloir pathway"/>
    <property type="evidence" value="ECO:0007669"/>
    <property type="project" value="TreeGrafter"/>
</dbReference>
<dbReference type="Gene3D" id="3.30.428.10">
    <property type="entry name" value="HIT-like"/>
    <property type="match status" value="1"/>
</dbReference>
<evidence type="ECO:0000256" key="3">
    <source>
        <dbReference type="NCBIfam" id="TIGR00209"/>
    </source>
</evidence>
<dbReference type="InterPro" id="IPR001937">
    <property type="entry name" value="GalP_UDPtransf1"/>
</dbReference>
<comment type="caution">
    <text evidence="5">The sequence shown here is derived from an EMBL/GenBank/DDBJ whole genome shotgun (WGS) entry which is preliminary data.</text>
</comment>
<reference evidence="5 6" key="1">
    <citation type="submission" date="2015-09" db="EMBL/GenBank/DDBJ databases">
        <title>Draft genome sequence of Kouleothrix aurantiaca JCM 19913.</title>
        <authorList>
            <person name="Hemp J."/>
        </authorList>
    </citation>
    <scope>NUCLEOTIDE SEQUENCE [LARGE SCALE GENOMIC DNA]</scope>
    <source>
        <strain evidence="5 6">COM-B</strain>
    </source>
</reference>
<name>A0A0P9DG77_9CHLR</name>
<protein>
    <recommendedName>
        <fullName evidence="1 3">Galactose-1-phosphate uridylyltransferase</fullName>
        <ecNumber evidence="3">2.7.7.12</ecNumber>
    </recommendedName>
</protein>
<dbReference type="GO" id="GO:0008270">
    <property type="term" value="F:zinc ion binding"/>
    <property type="evidence" value="ECO:0007669"/>
    <property type="project" value="InterPro"/>
</dbReference>
<dbReference type="GO" id="GO:0005737">
    <property type="term" value="C:cytoplasm"/>
    <property type="evidence" value="ECO:0007669"/>
    <property type="project" value="TreeGrafter"/>
</dbReference>
<feature type="domain" description="Galactose-1-phosphate uridyl transferase C-terminal" evidence="4">
    <location>
        <begin position="1"/>
        <end position="84"/>
    </location>
</feature>
<dbReference type="InterPro" id="IPR036265">
    <property type="entry name" value="HIT-like_sf"/>
</dbReference>
<keyword evidence="6" id="KW-1185">Reference proteome</keyword>
<dbReference type="Pfam" id="PF02744">
    <property type="entry name" value="GalP_UDP_tr_C"/>
    <property type="match status" value="1"/>
</dbReference>
<dbReference type="Proteomes" id="UP000050509">
    <property type="component" value="Unassembled WGS sequence"/>
</dbReference>
<proteinExistence type="predicted"/>
<dbReference type="PANTHER" id="PTHR11943">
    <property type="entry name" value="GALACTOSE-1-PHOSPHATE URIDYLYLTRANSFERASE"/>
    <property type="match status" value="1"/>
</dbReference>
<evidence type="ECO:0000313" key="6">
    <source>
        <dbReference type="Proteomes" id="UP000050509"/>
    </source>
</evidence>
<dbReference type="NCBIfam" id="TIGR00209">
    <property type="entry name" value="galT_1"/>
    <property type="match status" value="1"/>
</dbReference>
<sequence>LTTRYDNLFQVSFPYSMGLHQRPTDGQEHPEWHLHAHFYPPLLRSATVRKFMVGFELLGEPQRDITAESAAARLRELPETHYRQS</sequence>
<gene>
    <name evidence="5" type="ORF">SE17_35075</name>
</gene>
<dbReference type="EC" id="2.7.7.12" evidence="3"/>
<dbReference type="SUPFAM" id="SSF54197">
    <property type="entry name" value="HIT-like"/>
    <property type="match status" value="1"/>
</dbReference>
<evidence type="ECO:0000313" key="5">
    <source>
        <dbReference type="EMBL" id="KPV48999.1"/>
    </source>
</evidence>
<dbReference type="InterPro" id="IPR005850">
    <property type="entry name" value="GalP_Utransf_C"/>
</dbReference>
<keyword evidence="2" id="KW-0119">Carbohydrate metabolism</keyword>
<keyword evidence="5" id="KW-0808">Transferase</keyword>
<dbReference type="EMBL" id="LJCR01002260">
    <property type="protein sequence ID" value="KPV48999.1"/>
    <property type="molecule type" value="Genomic_DNA"/>
</dbReference>
<accession>A0A0P9DG77</accession>
<evidence type="ECO:0000256" key="2">
    <source>
        <dbReference type="ARBA" id="ARBA00023144"/>
    </source>
</evidence>
<keyword evidence="2" id="KW-0299">Galactose metabolism</keyword>
<dbReference type="PANTHER" id="PTHR11943:SF1">
    <property type="entry name" value="GALACTOSE-1-PHOSPHATE URIDYLYLTRANSFERASE"/>
    <property type="match status" value="1"/>
</dbReference>
<evidence type="ECO:0000256" key="1">
    <source>
        <dbReference type="ARBA" id="ARBA00016340"/>
    </source>
</evidence>
<feature type="non-terminal residue" evidence="5">
    <location>
        <position position="1"/>
    </location>
</feature>
<dbReference type="GO" id="GO:0008108">
    <property type="term" value="F:UDP-glucose:hexose-1-phosphate uridylyltransferase activity"/>
    <property type="evidence" value="ECO:0007669"/>
    <property type="project" value="UniProtKB-UniRule"/>
</dbReference>
<organism evidence="5 6">
    <name type="scientific">Kouleothrix aurantiaca</name>
    <dbReference type="NCBI Taxonomy" id="186479"/>
    <lineage>
        <taxon>Bacteria</taxon>
        <taxon>Bacillati</taxon>
        <taxon>Chloroflexota</taxon>
        <taxon>Chloroflexia</taxon>
        <taxon>Chloroflexales</taxon>
        <taxon>Roseiflexineae</taxon>
        <taxon>Roseiflexaceae</taxon>
        <taxon>Kouleothrix</taxon>
    </lineage>
</organism>
<dbReference type="PATRIC" id="fig|186479.3.peg.4407"/>
<dbReference type="AlphaFoldDB" id="A0A0P9DG77"/>
<evidence type="ECO:0000259" key="4">
    <source>
        <dbReference type="Pfam" id="PF02744"/>
    </source>
</evidence>